<name>A0A183ITW7_9BILA</name>
<reference evidence="3" key="1">
    <citation type="submission" date="2016-06" db="UniProtKB">
        <authorList>
            <consortium name="WormBaseParasite"/>
        </authorList>
    </citation>
    <scope>IDENTIFICATION</scope>
</reference>
<keyword evidence="2" id="KW-1185">Reference proteome</keyword>
<reference evidence="1 2" key="2">
    <citation type="submission" date="2018-11" db="EMBL/GenBank/DDBJ databases">
        <authorList>
            <consortium name="Pathogen Informatics"/>
        </authorList>
    </citation>
    <scope>NUCLEOTIDE SEQUENCE [LARGE SCALE GENOMIC DNA]</scope>
</reference>
<dbReference type="AlphaFoldDB" id="A0A183ITW7"/>
<evidence type="ECO:0000313" key="1">
    <source>
        <dbReference type="EMBL" id="VDP11727.1"/>
    </source>
</evidence>
<dbReference type="Proteomes" id="UP000270296">
    <property type="component" value="Unassembled WGS sequence"/>
</dbReference>
<dbReference type="EMBL" id="UZAM01010286">
    <property type="protein sequence ID" value="VDP11727.1"/>
    <property type="molecule type" value="Genomic_DNA"/>
</dbReference>
<accession>A0A183ITW7</accession>
<proteinExistence type="predicted"/>
<dbReference type="WBParaSite" id="SBAD_0000733001-mRNA-1">
    <property type="protein sequence ID" value="SBAD_0000733001-mRNA-1"/>
    <property type="gene ID" value="SBAD_0000733001"/>
</dbReference>
<gene>
    <name evidence="1" type="ORF">SBAD_LOCUS7064</name>
</gene>
<organism evidence="3">
    <name type="scientific">Soboliphyme baturini</name>
    <dbReference type="NCBI Taxonomy" id="241478"/>
    <lineage>
        <taxon>Eukaryota</taxon>
        <taxon>Metazoa</taxon>
        <taxon>Ecdysozoa</taxon>
        <taxon>Nematoda</taxon>
        <taxon>Enoplea</taxon>
        <taxon>Dorylaimia</taxon>
        <taxon>Dioctophymatida</taxon>
        <taxon>Dioctophymatoidea</taxon>
        <taxon>Soboliphymatidae</taxon>
        <taxon>Soboliphyme</taxon>
    </lineage>
</organism>
<protein>
    <submittedName>
        <fullName evidence="1 3">Uncharacterized protein</fullName>
    </submittedName>
</protein>
<evidence type="ECO:0000313" key="2">
    <source>
        <dbReference type="Proteomes" id="UP000270296"/>
    </source>
</evidence>
<sequence>MSAPSLERPCLDFAFAIVVEATTTTVTTDYYVGLLERWSEELSQAVLMQQHSVSVNPNPVATADSTKLAQKSAKVMASAAPQYE</sequence>
<evidence type="ECO:0000313" key="3">
    <source>
        <dbReference type="WBParaSite" id="SBAD_0000733001-mRNA-1"/>
    </source>
</evidence>